<dbReference type="InterPro" id="IPR032801">
    <property type="entry name" value="PXL2A/B/C"/>
</dbReference>
<evidence type="ECO:0000313" key="2">
    <source>
        <dbReference type="Proteomes" id="UP000481861"/>
    </source>
</evidence>
<sequence>MFSKLGTKIALHKAGLGNVTLPTFPKSEGSKGEGAEGGAGFQNPFANVQWGVPKAFSSWQTPPPPPNALREPPVVGNKAPSNVKLKFPTIDGRPCIVLFLRFCGCPFTQKLFLAMRSLANRHTSVHFIAISHCTPAATNEWVKKLGGAWNVDVVVDQNRELYALWGLGISNWGHLLHPRNGYNQYLLGKKENMWGQQVGEGGCRWQVGGTFAVDERGTVKWGGPMQSVDEEILVEDGLKALGFGASLQSNVGVF</sequence>
<comment type="caution">
    <text evidence="1">The sequence shown here is derived from an EMBL/GenBank/DDBJ whole genome shotgun (WGS) entry which is preliminary data.</text>
</comment>
<reference evidence="1 2" key="1">
    <citation type="submission" date="2020-01" db="EMBL/GenBank/DDBJ databases">
        <authorList>
            <consortium name="DOE Joint Genome Institute"/>
            <person name="Haridas S."/>
            <person name="Albert R."/>
            <person name="Binder M."/>
            <person name="Bloem J."/>
            <person name="Labutti K."/>
            <person name="Salamov A."/>
            <person name="Andreopoulos B."/>
            <person name="Baker S.E."/>
            <person name="Barry K."/>
            <person name="Bills G."/>
            <person name="Bluhm B.H."/>
            <person name="Cannon C."/>
            <person name="Castanera R."/>
            <person name="Culley D.E."/>
            <person name="Daum C."/>
            <person name="Ezra D."/>
            <person name="Gonzalez J.B."/>
            <person name="Henrissat B."/>
            <person name="Kuo A."/>
            <person name="Liang C."/>
            <person name="Lipzen A."/>
            <person name="Lutzoni F."/>
            <person name="Magnuson J."/>
            <person name="Mondo S."/>
            <person name="Nolan M."/>
            <person name="Ohm R."/>
            <person name="Pangilinan J."/>
            <person name="Park H.-J.H."/>
            <person name="Ramirez L."/>
            <person name="Alfaro M."/>
            <person name="Sun H."/>
            <person name="Tritt A."/>
            <person name="Yoshinaga Y."/>
            <person name="Zwiers L.-H.L."/>
            <person name="Turgeon B.G."/>
            <person name="Goodwin S.B."/>
            <person name="Spatafora J.W."/>
            <person name="Crous P.W."/>
            <person name="Grigoriev I.V."/>
        </authorList>
    </citation>
    <scope>NUCLEOTIDE SEQUENCE [LARGE SCALE GENOMIC DNA]</scope>
    <source>
        <strain evidence="1 2">CBS 611.86</strain>
    </source>
</reference>
<dbReference type="Gene3D" id="3.40.30.10">
    <property type="entry name" value="Glutaredoxin"/>
    <property type="match status" value="1"/>
</dbReference>
<dbReference type="AlphaFoldDB" id="A0A7C8I2Z6"/>
<evidence type="ECO:0000313" key="1">
    <source>
        <dbReference type="EMBL" id="KAF2866732.1"/>
    </source>
</evidence>
<evidence type="ECO:0008006" key="3">
    <source>
        <dbReference type="Google" id="ProtNLM"/>
    </source>
</evidence>
<protein>
    <recommendedName>
        <fullName evidence="3">Thioredoxin domain-containing protein</fullName>
    </recommendedName>
</protein>
<dbReference type="PANTHER" id="PTHR42336">
    <property type="entry name" value="THIOREDOXIN DOMAIN-CONTAINING PROTEIN-RELATED"/>
    <property type="match status" value="1"/>
</dbReference>
<dbReference type="EMBL" id="JAADJZ010000026">
    <property type="protein sequence ID" value="KAF2866732.1"/>
    <property type="molecule type" value="Genomic_DNA"/>
</dbReference>
<organism evidence="1 2">
    <name type="scientific">Massariosphaeria phaeospora</name>
    <dbReference type="NCBI Taxonomy" id="100035"/>
    <lineage>
        <taxon>Eukaryota</taxon>
        <taxon>Fungi</taxon>
        <taxon>Dikarya</taxon>
        <taxon>Ascomycota</taxon>
        <taxon>Pezizomycotina</taxon>
        <taxon>Dothideomycetes</taxon>
        <taxon>Pleosporomycetidae</taxon>
        <taxon>Pleosporales</taxon>
        <taxon>Pleosporales incertae sedis</taxon>
        <taxon>Massariosphaeria</taxon>
    </lineage>
</organism>
<dbReference type="Proteomes" id="UP000481861">
    <property type="component" value="Unassembled WGS sequence"/>
</dbReference>
<name>A0A7C8I2Z6_9PLEO</name>
<gene>
    <name evidence="1" type="ORF">BDV95DRAFT_583688</name>
</gene>
<keyword evidence="2" id="KW-1185">Reference proteome</keyword>
<accession>A0A7C8I2Z6</accession>
<dbReference type="OrthoDB" id="40334at2759"/>
<dbReference type="InterPro" id="IPR036249">
    <property type="entry name" value="Thioredoxin-like_sf"/>
</dbReference>
<proteinExistence type="predicted"/>
<dbReference type="Pfam" id="PF13911">
    <property type="entry name" value="AhpC-TSA_2"/>
    <property type="match status" value="1"/>
</dbReference>
<dbReference type="PANTHER" id="PTHR42336:SF2">
    <property type="entry name" value="THIOREDOXIN DOMAIN-CONTAINING PROTEIN"/>
    <property type="match status" value="1"/>
</dbReference>
<dbReference type="SUPFAM" id="SSF52833">
    <property type="entry name" value="Thioredoxin-like"/>
    <property type="match status" value="1"/>
</dbReference>